<evidence type="ECO:0000256" key="5">
    <source>
        <dbReference type="PIRSR" id="PIRSR605493-1"/>
    </source>
</evidence>
<dbReference type="Gene3D" id="3.50.30.40">
    <property type="entry name" value="Ribonuclease E inhibitor RraA/RraA-like"/>
    <property type="match status" value="1"/>
</dbReference>
<dbReference type="GO" id="GO:0046872">
    <property type="term" value="F:metal ion binding"/>
    <property type="evidence" value="ECO:0007669"/>
    <property type="project" value="UniProtKB-KW"/>
</dbReference>
<evidence type="ECO:0000256" key="4">
    <source>
        <dbReference type="ARBA" id="ARBA00030169"/>
    </source>
</evidence>
<comment type="caution">
    <text evidence="6">The sequence shown here is derived from an EMBL/GenBank/DDBJ whole genome shotgun (WGS) entry which is preliminary data.</text>
</comment>
<gene>
    <name evidence="6" type="ORF">GR138_29205</name>
</gene>
<evidence type="ECO:0000256" key="3">
    <source>
        <dbReference type="ARBA" id="ARBA00029596"/>
    </source>
</evidence>
<dbReference type="AlphaFoldDB" id="A0A6N8SKM6"/>
<reference evidence="6 7" key="1">
    <citation type="submission" date="2019-12" db="EMBL/GenBank/DDBJ databases">
        <title>Shinella kummerowiae sp. nov., a symbiotic bacterium isolated from root nodules of the herbal legume Kummerowia stipulacea.</title>
        <authorList>
            <person name="Gao J."/>
        </authorList>
    </citation>
    <scope>NUCLEOTIDE SEQUENCE [LARGE SCALE GENOMIC DNA]</scope>
    <source>
        <strain evidence="6 7">CCBAU 25048</strain>
    </source>
</reference>
<dbReference type="OrthoDB" id="9812532at2"/>
<evidence type="ECO:0000313" key="6">
    <source>
        <dbReference type="EMBL" id="MXN49279.1"/>
    </source>
</evidence>
<dbReference type="SUPFAM" id="SSF89562">
    <property type="entry name" value="RraA-like"/>
    <property type="match status" value="1"/>
</dbReference>
<protein>
    <recommendedName>
        <fullName evidence="2">Putative 4-hydroxy-4-methyl-2-oxoglutarate aldolase</fullName>
    </recommendedName>
    <alternativeName>
        <fullName evidence="3">Regulator of ribonuclease activity homolog</fullName>
    </alternativeName>
    <alternativeName>
        <fullName evidence="4">RraA-like protein</fullName>
    </alternativeName>
</protein>
<feature type="binding site" evidence="5">
    <location>
        <position position="114"/>
    </location>
    <ligand>
        <name>Mg(2+)</name>
        <dbReference type="ChEBI" id="CHEBI:18420"/>
    </ligand>
</feature>
<dbReference type="Proteomes" id="UP000435802">
    <property type="component" value="Unassembled WGS sequence"/>
</dbReference>
<keyword evidence="5" id="KW-0479">Metal-binding</keyword>
<comment type="cofactor">
    <cofactor evidence="5">
        <name>Mg(2+)</name>
        <dbReference type="ChEBI" id="CHEBI:18420"/>
    </cofactor>
</comment>
<evidence type="ECO:0000313" key="7">
    <source>
        <dbReference type="Proteomes" id="UP000435802"/>
    </source>
</evidence>
<dbReference type="Pfam" id="PF03737">
    <property type="entry name" value="RraA-like"/>
    <property type="match status" value="1"/>
</dbReference>
<feature type="binding site" evidence="5">
    <location>
        <begin position="91"/>
        <end position="94"/>
    </location>
    <ligand>
        <name>substrate</name>
    </ligand>
</feature>
<feature type="binding site" evidence="5">
    <location>
        <position position="113"/>
    </location>
    <ligand>
        <name>substrate</name>
    </ligand>
</feature>
<dbReference type="PANTHER" id="PTHR33254">
    <property type="entry name" value="4-HYDROXY-4-METHYL-2-OXOGLUTARATE ALDOLASE 3-RELATED"/>
    <property type="match status" value="1"/>
</dbReference>
<dbReference type="PANTHER" id="PTHR33254:SF4">
    <property type="entry name" value="4-HYDROXY-4-METHYL-2-OXOGLUTARATE ALDOLASE 3-RELATED"/>
    <property type="match status" value="1"/>
</dbReference>
<name>A0A6N8SKM6_9HYPH</name>
<keyword evidence="7" id="KW-1185">Reference proteome</keyword>
<dbReference type="RefSeq" id="WP_160862759.1">
    <property type="nucleotide sequence ID" value="NZ_JAODWE010000018.1"/>
</dbReference>
<dbReference type="InterPro" id="IPR036704">
    <property type="entry name" value="RraA/RraA-like_sf"/>
</dbReference>
<proteinExistence type="predicted"/>
<dbReference type="InterPro" id="IPR005493">
    <property type="entry name" value="RraA/RraA-like"/>
</dbReference>
<evidence type="ECO:0000256" key="1">
    <source>
        <dbReference type="ARBA" id="ARBA00001968"/>
    </source>
</evidence>
<accession>A0A6N8SKM6</accession>
<dbReference type="EMBL" id="WUMK01000018">
    <property type="protein sequence ID" value="MXN49279.1"/>
    <property type="molecule type" value="Genomic_DNA"/>
</dbReference>
<comment type="cofactor">
    <cofactor evidence="1">
        <name>a divalent metal cation</name>
        <dbReference type="ChEBI" id="CHEBI:60240"/>
    </cofactor>
</comment>
<evidence type="ECO:0000256" key="2">
    <source>
        <dbReference type="ARBA" id="ARBA00016549"/>
    </source>
</evidence>
<dbReference type="CDD" id="cd16841">
    <property type="entry name" value="RraA_family"/>
    <property type="match status" value="1"/>
</dbReference>
<keyword evidence="5" id="KW-0460">Magnesium</keyword>
<organism evidence="6 7">
    <name type="scientific">Shinella kummerowiae</name>
    <dbReference type="NCBI Taxonomy" id="417745"/>
    <lineage>
        <taxon>Bacteria</taxon>
        <taxon>Pseudomonadati</taxon>
        <taxon>Pseudomonadota</taxon>
        <taxon>Alphaproteobacteria</taxon>
        <taxon>Hyphomicrobiales</taxon>
        <taxon>Rhizobiaceae</taxon>
        <taxon>Shinella</taxon>
    </lineage>
</organism>
<sequence>MADAALVARLRAIPVAEMSDTLAAAGLPDQVLSSEFRPVSTPFAFSGPAVCLKGEASTDAGLNITATDSAILPGCIIIVGPGCACTGALVGGNMITSWRRLGCAGAVIDGLIRDSAAFDGLPALASGQTPMNNRGRWRFVSVEEPIDLPGQTAPVTVHPGDWLHGDADGTVVLPQDYLQQIVEDAEELGRIERRMRTRILAGDCRQAVYDGHDRFGHVRSV</sequence>